<feature type="transmembrane region" description="Helical" evidence="1">
    <location>
        <begin position="57"/>
        <end position="83"/>
    </location>
</feature>
<feature type="transmembrane region" description="Helical" evidence="1">
    <location>
        <begin position="12"/>
        <end position="37"/>
    </location>
</feature>
<proteinExistence type="predicted"/>
<gene>
    <name evidence="2" type="ORF">JR316_010150</name>
</gene>
<feature type="transmembrane region" description="Helical" evidence="1">
    <location>
        <begin position="175"/>
        <end position="198"/>
    </location>
</feature>
<keyword evidence="1" id="KW-1133">Transmembrane helix</keyword>
<dbReference type="EMBL" id="JAFIQS010000011">
    <property type="protein sequence ID" value="KAG5164515.1"/>
    <property type="molecule type" value="Genomic_DNA"/>
</dbReference>
<feature type="transmembrane region" description="Helical" evidence="1">
    <location>
        <begin position="245"/>
        <end position="265"/>
    </location>
</feature>
<name>A0A8H7XMX6_PSICU</name>
<comment type="caution">
    <text evidence="2">The sequence shown here is derived from an EMBL/GenBank/DDBJ whole genome shotgun (WGS) entry which is preliminary data.</text>
</comment>
<sequence length="376" mass="41780">MPSPLKNQPPLNIARFTGFFIECVLTGVYWVHFFLYVESVRKRSKSSGQNLFKTPMFAVGATIFIIATGHFIVLVISSFLAFVNCVTTDAPFDQRGYLSLSSHWVIAYSSMYIPIPVVADAFLIYRLFIVWGRNVVITIPAVCLCIALLVTEAVAANLFRTSFNTIFDKSRRWLVSAFALTFACNIYCTFLIALRIALAQRSVRDTKLNPKTTKLQKYLEILIQSAALYCFLALLSLIFSVVESTAVYITIGATSPTIVSAFRYGNSVRSDRLIQGICFCMIVTRPYNVDVGQTIGTVTSVHPSWRASGVPLAEQGSEGFRALEDPERTLAGNETKGEERHLERPVTQPCIPAQDDVFTTDSLDCVTTMQGKHLSI</sequence>
<dbReference type="AlphaFoldDB" id="A0A8H7XMX6"/>
<feature type="transmembrane region" description="Helical" evidence="1">
    <location>
        <begin position="218"/>
        <end position="239"/>
    </location>
</feature>
<accession>A0A8H7XMX6</accession>
<keyword evidence="1" id="KW-0472">Membrane</keyword>
<organism evidence="2">
    <name type="scientific">Psilocybe cubensis</name>
    <name type="common">Psychedelic mushroom</name>
    <name type="synonym">Stropharia cubensis</name>
    <dbReference type="NCBI Taxonomy" id="181762"/>
    <lineage>
        <taxon>Eukaryota</taxon>
        <taxon>Fungi</taxon>
        <taxon>Dikarya</taxon>
        <taxon>Basidiomycota</taxon>
        <taxon>Agaricomycotina</taxon>
        <taxon>Agaricomycetes</taxon>
        <taxon>Agaricomycetidae</taxon>
        <taxon>Agaricales</taxon>
        <taxon>Agaricineae</taxon>
        <taxon>Strophariaceae</taxon>
        <taxon>Psilocybe</taxon>
    </lineage>
</organism>
<evidence type="ECO:0000313" key="2">
    <source>
        <dbReference type="EMBL" id="KAG5164515.1"/>
    </source>
</evidence>
<reference evidence="2" key="1">
    <citation type="submission" date="2021-02" db="EMBL/GenBank/DDBJ databases">
        <title>Psilocybe cubensis genome.</title>
        <authorList>
            <person name="Mckernan K.J."/>
            <person name="Crawford S."/>
            <person name="Trippe A."/>
            <person name="Kane L.T."/>
            <person name="Mclaughlin S."/>
        </authorList>
    </citation>
    <scope>NUCLEOTIDE SEQUENCE [LARGE SCALE GENOMIC DNA]</scope>
    <source>
        <strain evidence="2">MGC-MH-2018</strain>
    </source>
</reference>
<keyword evidence="1" id="KW-0812">Transmembrane</keyword>
<protein>
    <submittedName>
        <fullName evidence="2">Uncharacterized protein</fullName>
    </submittedName>
</protein>
<feature type="transmembrane region" description="Helical" evidence="1">
    <location>
        <begin position="103"/>
        <end position="128"/>
    </location>
</feature>
<evidence type="ECO:0000256" key="1">
    <source>
        <dbReference type="SAM" id="Phobius"/>
    </source>
</evidence>
<feature type="transmembrane region" description="Helical" evidence="1">
    <location>
        <begin position="135"/>
        <end position="155"/>
    </location>
</feature>
<dbReference type="OrthoDB" id="2756618at2759"/>